<evidence type="ECO:0000256" key="2">
    <source>
        <dbReference type="ARBA" id="ARBA00022448"/>
    </source>
</evidence>
<reference evidence="11 12" key="1">
    <citation type="submission" date="2018-05" db="EMBL/GenBank/DDBJ databases">
        <authorList>
            <consortium name="GenomeTrakr network: Whole genome sequencing for foodborne pathogen traceback"/>
        </authorList>
    </citation>
    <scope>NUCLEOTIDE SEQUENCE [LARGE SCALE GENOMIC DNA]</scope>
    <source>
        <strain evidence="11 12">NC_C6016</strain>
    </source>
</reference>
<dbReference type="AlphaFoldDB" id="A0A381CF58"/>
<dbReference type="InterPro" id="IPR011250">
    <property type="entry name" value="OMP/PagP_B-barrel"/>
</dbReference>
<dbReference type="PANTHER" id="PTHR30329">
    <property type="entry name" value="STATOR ELEMENT OF FLAGELLAR MOTOR COMPLEX"/>
    <property type="match status" value="1"/>
</dbReference>
<dbReference type="RefSeq" id="WP_002781166.1">
    <property type="nucleotide sequence ID" value="NZ_AANHVQ020000013.1"/>
</dbReference>
<keyword evidence="3" id="KW-1134">Transmembrane beta strand</keyword>
<dbReference type="PROSITE" id="PS01068">
    <property type="entry name" value="OMPA_1"/>
    <property type="match status" value="1"/>
</dbReference>
<evidence type="ECO:0000256" key="5">
    <source>
        <dbReference type="ARBA" id="ARBA00022729"/>
    </source>
</evidence>
<evidence type="ECO:0000256" key="7">
    <source>
        <dbReference type="ARBA" id="ARBA00023114"/>
    </source>
</evidence>
<dbReference type="InterPro" id="IPR050330">
    <property type="entry name" value="Bact_OuterMem_StrucFunc"/>
</dbReference>
<dbReference type="GO" id="GO:0046930">
    <property type="term" value="C:pore complex"/>
    <property type="evidence" value="ECO:0007669"/>
    <property type="project" value="UniProtKB-KW"/>
</dbReference>
<dbReference type="InterPro" id="IPR027385">
    <property type="entry name" value="Beta-barrel_OMP"/>
</dbReference>
<keyword evidence="7" id="KW-0626">Porin</keyword>
<proteinExistence type="predicted"/>
<comment type="subcellular location">
    <subcellularLocation>
        <location evidence="1">Cell outer membrane</location>
        <topology evidence="1">Multi-pass membrane protein</topology>
    </subcellularLocation>
</comment>
<protein>
    <submittedName>
        <fullName evidence="11">Fibronectin-binding outer membrane protein CadF</fullName>
    </submittedName>
</protein>
<dbReference type="GO" id="GO:0009279">
    <property type="term" value="C:cell outer membrane"/>
    <property type="evidence" value="ECO:0007669"/>
    <property type="project" value="UniProtKB-SubCell"/>
</dbReference>
<dbReference type="OrthoDB" id="9805566at2"/>
<evidence type="ECO:0000256" key="9">
    <source>
        <dbReference type="ARBA" id="ARBA00023237"/>
    </source>
</evidence>
<dbReference type="Gene3D" id="3.30.1330.60">
    <property type="entry name" value="OmpA-like domain"/>
    <property type="match status" value="1"/>
</dbReference>
<evidence type="ECO:0000256" key="6">
    <source>
        <dbReference type="ARBA" id="ARBA00023065"/>
    </source>
</evidence>
<dbReference type="InterPro" id="IPR036737">
    <property type="entry name" value="OmpA-like_sf"/>
</dbReference>
<keyword evidence="8" id="KW-0472">Membrane</keyword>
<dbReference type="Pfam" id="PF00691">
    <property type="entry name" value="OmpA"/>
    <property type="match status" value="1"/>
</dbReference>
<dbReference type="GO" id="GO:0015288">
    <property type="term" value="F:porin activity"/>
    <property type="evidence" value="ECO:0007669"/>
    <property type="project" value="UniProtKB-KW"/>
</dbReference>
<keyword evidence="5" id="KW-0732">Signal</keyword>
<dbReference type="InterPro" id="IPR030820">
    <property type="entry name" value="OMP_myx_plus_Proteobacteria"/>
</dbReference>
<dbReference type="InterPro" id="IPR006664">
    <property type="entry name" value="OMP_bac"/>
</dbReference>
<dbReference type="SUPFAM" id="SSF56925">
    <property type="entry name" value="OMPA-like"/>
    <property type="match status" value="1"/>
</dbReference>
<keyword evidence="4" id="KW-0812">Transmembrane</keyword>
<comment type="caution">
    <text evidence="11">The sequence shown here is derived from an EMBL/GenBank/DDBJ whole genome shotgun (WGS) entry which is preliminary data.</text>
</comment>
<evidence type="ECO:0000256" key="8">
    <source>
        <dbReference type="ARBA" id="ARBA00023136"/>
    </source>
</evidence>
<dbReference type="GO" id="GO:0006811">
    <property type="term" value="P:monoatomic ion transport"/>
    <property type="evidence" value="ECO:0007669"/>
    <property type="project" value="UniProtKB-KW"/>
</dbReference>
<dbReference type="SUPFAM" id="SSF103088">
    <property type="entry name" value="OmpA-like"/>
    <property type="match status" value="1"/>
</dbReference>
<dbReference type="Pfam" id="PF13505">
    <property type="entry name" value="OMP_b-brl"/>
    <property type="match status" value="1"/>
</dbReference>
<keyword evidence="9" id="KW-0998">Cell outer membrane</keyword>
<dbReference type="InterPro" id="IPR006665">
    <property type="entry name" value="OmpA-like"/>
</dbReference>
<dbReference type="Gene3D" id="2.40.160.20">
    <property type="match status" value="1"/>
</dbReference>
<keyword evidence="6" id="KW-0406">Ion transport</keyword>
<evidence type="ECO:0000256" key="1">
    <source>
        <dbReference type="ARBA" id="ARBA00004571"/>
    </source>
</evidence>
<dbReference type="EMBL" id="AACDUL010000003">
    <property type="protein sequence ID" value="EAK1509191.1"/>
    <property type="molecule type" value="Genomic_DNA"/>
</dbReference>
<evidence type="ECO:0000256" key="3">
    <source>
        <dbReference type="ARBA" id="ARBA00022452"/>
    </source>
</evidence>
<name>A0A381CF58_CAMCO</name>
<dbReference type="CDD" id="cd07185">
    <property type="entry name" value="OmpA_C-like"/>
    <property type="match status" value="1"/>
</dbReference>
<accession>A0A381CF58</accession>
<sequence>MRKLLLCLGLSSVLFGADNNVKFEITPTLNYNYFEGNLDMDNRYAPGIRLGYHFDDFWLDQLELGLEHYSDVKYTNSTLTTDITRTYLSAIKGIDLGEKFYFYGLAGGGYEDFSKGAFDNKSGGFGHYGAGLKFRLSDSLALRLETRDQISFHDADHSWVSTLGISFGFGAKQEKVVVEQTKEVVNKPQVVTPAPAPVVSQSKCPEEPREGALLDENGCEKTIYLEGHFDFDKVNINPAFEEQIKEIAQILDENVRYDTILEGHTDNIGSRSYNQKLSERRANSVAKELEKFGVDKSRIQTVGYGQDKPRSSNDTKEGRADNRRVEAKFILN</sequence>
<dbReference type="STRING" id="195.ATE51_00616"/>
<evidence type="ECO:0000313" key="12">
    <source>
        <dbReference type="Proteomes" id="UP000361993"/>
    </source>
</evidence>
<dbReference type="PROSITE" id="PS51123">
    <property type="entry name" value="OMPA_2"/>
    <property type="match status" value="1"/>
</dbReference>
<evidence type="ECO:0000256" key="10">
    <source>
        <dbReference type="SAM" id="MobiDB-lite"/>
    </source>
</evidence>
<evidence type="ECO:0000256" key="4">
    <source>
        <dbReference type="ARBA" id="ARBA00022692"/>
    </source>
</evidence>
<dbReference type="PANTHER" id="PTHR30329:SF21">
    <property type="entry name" value="LIPOPROTEIN YIAD-RELATED"/>
    <property type="match status" value="1"/>
</dbReference>
<gene>
    <name evidence="11" type="primary">cadF</name>
    <name evidence="11" type="ORF">CJD00_02675</name>
</gene>
<dbReference type="Proteomes" id="UP000361993">
    <property type="component" value="Unassembled WGS sequence"/>
</dbReference>
<dbReference type="InterPro" id="IPR006690">
    <property type="entry name" value="OMPA-like_CS"/>
</dbReference>
<dbReference type="NCBIfam" id="TIGR04565">
    <property type="entry name" value="OMP_myx_plus"/>
    <property type="match status" value="1"/>
</dbReference>
<feature type="compositionally biased region" description="Basic and acidic residues" evidence="10">
    <location>
        <begin position="307"/>
        <end position="323"/>
    </location>
</feature>
<dbReference type="PRINTS" id="PR01021">
    <property type="entry name" value="OMPADOMAIN"/>
</dbReference>
<feature type="region of interest" description="Disordered" evidence="10">
    <location>
        <begin position="301"/>
        <end position="323"/>
    </location>
</feature>
<evidence type="ECO:0000313" key="11">
    <source>
        <dbReference type="EMBL" id="EAK1509191.1"/>
    </source>
</evidence>
<organism evidence="11 12">
    <name type="scientific">Campylobacter coli</name>
    <dbReference type="NCBI Taxonomy" id="195"/>
    <lineage>
        <taxon>Bacteria</taxon>
        <taxon>Pseudomonadati</taxon>
        <taxon>Campylobacterota</taxon>
        <taxon>Epsilonproteobacteria</taxon>
        <taxon>Campylobacterales</taxon>
        <taxon>Campylobacteraceae</taxon>
        <taxon>Campylobacter</taxon>
    </lineage>
</organism>
<keyword evidence="2" id="KW-0813">Transport</keyword>